<evidence type="ECO:0000256" key="7">
    <source>
        <dbReference type="HAMAP-Rule" id="MF_01374"/>
    </source>
</evidence>
<feature type="binding site" evidence="7">
    <location>
        <position position="52"/>
    </location>
    <ligand>
        <name>Zn(2+)</name>
        <dbReference type="ChEBI" id="CHEBI:29105"/>
        <label>1</label>
    </ligand>
</feature>
<dbReference type="Proteomes" id="UP000243884">
    <property type="component" value="Unassembled WGS sequence"/>
</dbReference>
<organism evidence="9 10">
    <name type="scientific">Aerococcus suis</name>
    <dbReference type="NCBI Taxonomy" id="371602"/>
    <lineage>
        <taxon>Bacteria</taxon>
        <taxon>Bacillati</taxon>
        <taxon>Bacillota</taxon>
        <taxon>Bacilli</taxon>
        <taxon>Lactobacillales</taxon>
        <taxon>Aerococcaceae</taxon>
        <taxon>Aerococcus</taxon>
    </lineage>
</organism>
<accession>A0A1W1Z0S3</accession>
<dbReference type="EC" id="3.1.2.6" evidence="7"/>
<dbReference type="InterPro" id="IPR017782">
    <property type="entry name" value="Hydroxyacylglutathione_Hdrlase"/>
</dbReference>
<sequence length="233" mass="25732">MITAIPALSDNYIWIVETNHHEALIVDPGEAQPVLDYLEAHELEPKVILLTHKHEDHVGGVKTLVTKYPDMKVVGPEETYDYNTQTISPGESIELLGDKYRVLPTYGHTSGHVSYITDTSAFVGDALFAGGCGRVFTNDYGAGFAGMQTLRDLPDDLNVYAGHEYTVTNLTFAHDQAPENEAIAEALTEAKQLQADGQPTLPTTIAHEKETNLLLMAKDEATFKQLRDIRDTY</sequence>
<dbReference type="HAMAP" id="MF_01374">
    <property type="entry name" value="Glyoxalase_2"/>
    <property type="match status" value="1"/>
</dbReference>
<dbReference type="GO" id="GO:0019243">
    <property type="term" value="P:methylglyoxal catabolic process to D-lactate via S-lactoyl-glutathione"/>
    <property type="evidence" value="ECO:0007669"/>
    <property type="project" value="UniProtKB-UniRule"/>
</dbReference>
<dbReference type="InterPro" id="IPR001279">
    <property type="entry name" value="Metallo-B-lactamas"/>
</dbReference>
<feature type="binding site" evidence="7">
    <location>
        <position position="56"/>
    </location>
    <ligand>
        <name>Zn(2+)</name>
        <dbReference type="ChEBI" id="CHEBI:29105"/>
        <label>2</label>
    </ligand>
</feature>
<evidence type="ECO:0000313" key="10">
    <source>
        <dbReference type="Proteomes" id="UP000243884"/>
    </source>
</evidence>
<evidence type="ECO:0000256" key="5">
    <source>
        <dbReference type="ARBA" id="ARBA00022801"/>
    </source>
</evidence>
<dbReference type="Pfam" id="PF00753">
    <property type="entry name" value="Lactamase_B"/>
    <property type="match status" value="1"/>
</dbReference>
<evidence type="ECO:0000256" key="2">
    <source>
        <dbReference type="ARBA" id="ARBA00004963"/>
    </source>
</evidence>
<dbReference type="InterPro" id="IPR032282">
    <property type="entry name" value="HAGH_C"/>
</dbReference>
<evidence type="ECO:0000313" key="9">
    <source>
        <dbReference type="EMBL" id="SMC42040.1"/>
    </source>
</evidence>
<dbReference type="PANTHER" id="PTHR43705">
    <property type="entry name" value="HYDROXYACYLGLUTATHIONE HYDROLASE"/>
    <property type="match status" value="1"/>
</dbReference>
<dbReference type="SMART" id="SM00849">
    <property type="entry name" value="Lactamase_B"/>
    <property type="match status" value="1"/>
</dbReference>
<evidence type="ECO:0000259" key="8">
    <source>
        <dbReference type="SMART" id="SM00849"/>
    </source>
</evidence>
<dbReference type="InterPro" id="IPR050110">
    <property type="entry name" value="Glyoxalase_II_hydrolase"/>
</dbReference>
<comment type="function">
    <text evidence="7">Thiolesterase that catalyzes the hydrolysis of S-D-lactoyl-glutathione to form glutathione and D-lactic acid.</text>
</comment>
<dbReference type="GO" id="GO:0046872">
    <property type="term" value="F:metal ion binding"/>
    <property type="evidence" value="ECO:0007669"/>
    <property type="project" value="UniProtKB-KW"/>
</dbReference>
<feature type="binding site" evidence="7">
    <location>
        <position position="54"/>
    </location>
    <ligand>
        <name>Zn(2+)</name>
        <dbReference type="ChEBI" id="CHEBI:29105"/>
        <label>1</label>
    </ligand>
</feature>
<dbReference type="OrthoDB" id="9802897at2"/>
<evidence type="ECO:0000256" key="1">
    <source>
        <dbReference type="ARBA" id="ARBA00001623"/>
    </source>
</evidence>
<evidence type="ECO:0000256" key="4">
    <source>
        <dbReference type="ARBA" id="ARBA00022723"/>
    </source>
</evidence>
<comment type="pathway">
    <text evidence="2 7">Secondary metabolite metabolism; methylglyoxal degradation; (R)-lactate from methylglyoxal: step 2/2.</text>
</comment>
<keyword evidence="10" id="KW-1185">Reference proteome</keyword>
<dbReference type="STRING" id="371602.SAMN04487984_1035"/>
<keyword evidence="5 7" id="KW-0378">Hydrolase</keyword>
<dbReference type="InterPro" id="IPR036866">
    <property type="entry name" value="RibonucZ/Hydroxyglut_hydro"/>
</dbReference>
<dbReference type="AlphaFoldDB" id="A0A1W1Z0S3"/>
<dbReference type="CDD" id="cd07723">
    <property type="entry name" value="hydroxyacylglutathione_hydrolase_MBL-fold"/>
    <property type="match status" value="1"/>
</dbReference>
<keyword evidence="6 7" id="KW-0862">Zinc</keyword>
<feature type="binding site" evidence="7">
    <location>
        <position position="57"/>
    </location>
    <ligand>
        <name>Zn(2+)</name>
        <dbReference type="ChEBI" id="CHEBI:29105"/>
        <label>2</label>
    </ligand>
</feature>
<comment type="similarity">
    <text evidence="3 7">Belongs to the metallo-beta-lactamase superfamily. Glyoxalase II family.</text>
</comment>
<evidence type="ECO:0000256" key="3">
    <source>
        <dbReference type="ARBA" id="ARBA00006759"/>
    </source>
</evidence>
<dbReference type="EMBL" id="FWXK01000005">
    <property type="protein sequence ID" value="SMC42040.1"/>
    <property type="molecule type" value="Genomic_DNA"/>
</dbReference>
<dbReference type="SUPFAM" id="SSF56281">
    <property type="entry name" value="Metallo-hydrolase/oxidoreductase"/>
    <property type="match status" value="1"/>
</dbReference>
<dbReference type="Pfam" id="PF16123">
    <property type="entry name" value="HAGH_C"/>
    <property type="match status" value="1"/>
</dbReference>
<dbReference type="NCBIfam" id="TIGR03413">
    <property type="entry name" value="GSH_gloB"/>
    <property type="match status" value="1"/>
</dbReference>
<feature type="binding site" evidence="7">
    <location>
        <position position="125"/>
    </location>
    <ligand>
        <name>Zn(2+)</name>
        <dbReference type="ChEBI" id="CHEBI:29105"/>
        <label>2</label>
    </ligand>
</feature>
<evidence type="ECO:0000256" key="6">
    <source>
        <dbReference type="ARBA" id="ARBA00022833"/>
    </source>
</evidence>
<dbReference type="RefSeq" id="WP_084099163.1">
    <property type="nucleotide sequence ID" value="NZ_FWXK01000005.1"/>
</dbReference>
<name>A0A1W1Z0S3_9LACT</name>
<feature type="binding site" evidence="7">
    <location>
        <position position="108"/>
    </location>
    <ligand>
        <name>Zn(2+)</name>
        <dbReference type="ChEBI" id="CHEBI:29105"/>
        <label>1</label>
    </ligand>
</feature>
<dbReference type="PANTHER" id="PTHR43705:SF1">
    <property type="entry name" value="HYDROXYACYLGLUTATHIONE HYDROLASE GLOB"/>
    <property type="match status" value="1"/>
</dbReference>
<dbReference type="Gene3D" id="3.60.15.10">
    <property type="entry name" value="Ribonuclease Z/Hydroxyacylglutathione hydrolase-like"/>
    <property type="match status" value="1"/>
</dbReference>
<gene>
    <name evidence="7" type="primary">gloB</name>
    <name evidence="9" type="ORF">SAMN04487984_1035</name>
</gene>
<protein>
    <recommendedName>
        <fullName evidence="7">Hydroxyacylglutathione hydrolase</fullName>
        <ecNumber evidence="7">3.1.2.6</ecNumber>
    </recommendedName>
    <alternativeName>
        <fullName evidence="7">Glyoxalase II</fullName>
        <shortName evidence="7">Glx II</shortName>
    </alternativeName>
</protein>
<dbReference type="UniPathway" id="UPA00619">
    <property type="reaction ID" value="UER00676"/>
</dbReference>
<keyword evidence="4 7" id="KW-0479">Metal-binding</keyword>
<comment type="catalytic activity">
    <reaction evidence="1 7">
        <text>an S-(2-hydroxyacyl)glutathione + H2O = a 2-hydroxy carboxylate + glutathione + H(+)</text>
        <dbReference type="Rhea" id="RHEA:21864"/>
        <dbReference type="ChEBI" id="CHEBI:15377"/>
        <dbReference type="ChEBI" id="CHEBI:15378"/>
        <dbReference type="ChEBI" id="CHEBI:57925"/>
        <dbReference type="ChEBI" id="CHEBI:58896"/>
        <dbReference type="ChEBI" id="CHEBI:71261"/>
        <dbReference type="EC" id="3.1.2.6"/>
    </reaction>
</comment>
<comment type="subunit">
    <text evidence="7">Monomer.</text>
</comment>
<dbReference type="InterPro" id="IPR035680">
    <property type="entry name" value="Clx_II_MBL"/>
</dbReference>
<feature type="binding site" evidence="7">
    <location>
        <position position="125"/>
    </location>
    <ligand>
        <name>Zn(2+)</name>
        <dbReference type="ChEBI" id="CHEBI:29105"/>
        <label>1</label>
    </ligand>
</feature>
<feature type="binding site" evidence="7">
    <location>
        <position position="163"/>
    </location>
    <ligand>
        <name>Zn(2+)</name>
        <dbReference type="ChEBI" id="CHEBI:29105"/>
        <label>2</label>
    </ligand>
</feature>
<reference evidence="10" key="1">
    <citation type="submission" date="2017-04" db="EMBL/GenBank/DDBJ databases">
        <authorList>
            <person name="Varghese N."/>
            <person name="Submissions S."/>
        </authorList>
    </citation>
    <scope>NUCLEOTIDE SEQUENCE [LARGE SCALE GENOMIC DNA]</scope>
    <source>
        <strain evidence="10">DSM 21500</strain>
    </source>
</reference>
<dbReference type="GO" id="GO:0004416">
    <property type="term" value="F:hydroxyacylglutathione hydrolase activity"/>
    <property type="evidence" value="ECO:0007669"/>
    <property type="project" value="UniProtKB-UniRule"/>
</dbReference>
<comment type="cofactor">
    <cofactor evidence="7">
        <name>Zn(2+)</name>
        <dbReference type="ChEBI" id="CHEBI:29105"/>
    </cofactor>
    <text evidence="7">Binds 2 Zn(2+) ions per subunit.</text>
</comment>
<proteinExistence type="inferred from homology"/>
<feature type="domain" description="Metallo-beta-lactamase" evidence="8">
    <location>
        <begin position="10"/>
        <end position="163"/>
    </location>
</feature>